<evidence type="ECO:0000313" key="2">
    <source>
        <dbReference type="Proteomes" id="UP001607302"/>
    </source>
</evidence>
<accession>A0ABD2AFD9</accession>
<dbReference type="Proteomes" id="UP001607302">
    <property type="component" value="Unassembled WGS sequence"/>
</dbReference>
<keyword evidence="2" id="KW-1185">Reference proteome</keyword>
<dbReference type="AlphaFoldDB" id="A0ABD2AFD9"/>
<name>A0ABD2AFD9_VESSQ</name>
<organism evidence="1 2">
    <name type="scientific">Vespula squamosa</name>
    <name type="common">Southern yellow jacket</name>
    <name type="synonym">Wasp</name>
    <dbReference type="NCBI Taxonomy" id="30214"/>
    <lineage>
        <taxon>Eukaryota</taxon>
        <taxon>Metazoa</taxon>
        <taxon>Ecdysozoa</taxon>
        <taxon>Arthropoda</taxon>
        <taxon>Hexapoda</taxon>
        <taxon>Insecta</taxon>
        <taxon>Pterygota</taxon>
        <taxon>Neoptera</taxon>
        <taxon>Endopterygota</taxon>
        <taxon>Hymenoptera</taxon>
        <taxon>Apocrita</taxon>
        <taxon>Aculeata</taxon>
        <taxon>Vespoidea</taxon>
        <taxon>Vespidae</taxon>
        <taxon>Vespinae</taxon>
        <taxon>Vespula</taxon>
    </lineage>
</organism>
<dbReference type="EMBL" id="JAUDFV010000149">
    <property type="protein sequence ID" value="KAL2719341.1"/>
    <property type="molecule type" value="Genomic_DNA"/>
</dbReference>
<protein>
    <submittedName>
        <fullName evidence="1">Uncharacterized protein</fullName>
    </submittedName>
</protein>
<feature type="non-terminal residue" evidence="1">
    <location>
        <position position="70"/>
    </location>
</feature>
<reference evidence="1 2" key="1">
    <citation type="journal article" date="2024" name="Ann. Entomol. Soc. Am.">
        <title>Genomic analyses of the southern and eastern yellowjacket wasps (Hymenoptera: Vespidae) reveal evolutionary signatures of social life.</title>
        <authorList>
            <person name="Catto M.A."/>
            <person name="Caine P.B."/>
            <person name="Orr S.E."/>
            <person name="Hunt B.G."/>
            <person name="Goodisman M.A.D."/>
        </authorList>
    </citation>
    <scope>NUCLEOTIDE SEQUENCE [LARGE SCALE GENOMIC DNA]</scope>
    <source>
        <strain evidence="1">233</strain>
        <tissue evidence="1">Head and thorax</tissue>
    </source>
</reference>
<evidence type="ECO:0000313" key="1">
    <source>
        <dbReference type="EMBL" id="KAL2719341.1"/>
    </source>
</evidence>
<comment type="caution">
    <text evidence="1">The sequence shown here is derived from an EMBL/GenBank/DDBJ whole genome shotgun (WGS) entry which is preliminary data.</text>
</comment>
<proteinExistence type="predicted"/>
<gene>
    <name evidence="1" type="ORF">V1478_010803</name>
</gene>
<sequence length="70" mass="7977">MLKITPTLIDNLDVSALLTQRMTLNRSHISLRNNTKDYSASARAPIRQNIIFIHENCVAHSKIIVLSEYI</sequence>